<dbReference type="GO" id="GO:0046294">
    <property type="term" value="P:formaldehyde catabolic process"/>
    <property type="evidence" value="ECO:0007669"/>
    <property type="project" value="UniProtKB-UniRule"/>
</dbReference>
<evidence type="ECO:0000313" key="13">
    <source>
        <dbReference type="EMBL" id="KAA1257669.1"/>
    </source>
</evidence>
<evidence type="ECO:0000256" key="6">
    <source>
        <dbReference type="ARBA" id="ARBA00020597"/>
    </source>
</evidence>
<protein>
    <recommendedName>
        <fullName evidence="6 12">Methenyltetrahydromethanopterin cyclohydrolase</fullName>
        <ecNumber evidence="5 12">3.5.4.27</ecNumber>
    </recommendedName>
    <alternativeName>
        <fullName evidence="10 12">Methenyl-H4MPT cyclohydrolase</fullName>
    </alternativeName>
</protein>
<comment type="caution">
    <text evidence="13">The sequence shown here is derived from an EMBL/GenBank/DDBJ whole genome shotgun (WGS) entry which is preliminary data.</text>
</comment>
<dbReference type="UniPathway" id="UPA00562">
    <property type="reaction ID" value="UER00703"/>
</dbReference>
<organism evidence="13 14">
    <name type="scientific">Rubripirellula obstinata</name>
    <dbReference type="NCBI Taxonomy" id="406547"/>
    <lineage>
        <taxon>Bacteria</taxon>
        <taxon>Pseudomonadati</taxon>
        <taxon>Planctomycetota</taxon>
        <taxon>Planctomycetia</taxon>
        <taxon>Pirellulales</taxon>
        <taxon>Pirellulaceae</taxon>
        <taxon>Rubripirellula</taxon>
    </lineage>
</organism>
<keyword evidence="14" id="KW-1185">Reference proteome</keyword>
<dbReference type="Gene3D" id="3.30.1030.10">
    <property type="entry name" value="Methenyltetrahydromethanopterin Cyclohydrolase, Chain A, domain 2"/>
    <property type="match status" value="1"/>
</dbReference>
<keyword evidence="9 12" id="KW-0378">Hydrolase</keyword>
<dbReference type="GO" id="GO:0006730">
    <property type="term" value="P:one-carbon metabolic process"/>
    <property type="evidence" value="ECO:0007669"/>
    <property type="project" value="UniProtKB-UniRule"/>
</dbReference>
<dbReference type="InterPro" id="IPR003209">
    <property type="entry name" value="METHMP_CycHdrlase"/>
</dbReference>
<evidence type="ECO:0000256" key="4">
    <source>
        <dbReference type="ARBA" id="ARBA00006902"/>
    </source>
</evidence>
<comment type="function">
    <text evidence="1 12">Catalyzes the hydrolysis of methenyl-H(4)MPT(+) to 5-formyl-H(4)MPT.</text>
</comment>
<keyword evidence="8 12" id="KW-0554">One-carbon metabolism</keyword>
<dbReference type="EC" id="3.5.4.27" evidence="5 12"/>
<evidence type="ECO:0000256" key="11">
    <source>
        <dbReference type="ARBA" id="ARBA00048684"/>
    </source>
</evidence>
<dbReference type="GO" id="GO:0005737">
    <property type="term" value="C:cytoplasm"/>
    <property type="evidence" value="ECO:0007669"/>
    <property type="project" value="UniProtKB-SubCell"/>
</dbReference>
<comment type="subcellular location">
    <subcellularLocation>
        <location evidence="2 12">Cytoplasm</location>
    </subcellularLocation>
</comment>
<dbReference type="SUPFAM" id="SSF56199">
    <property type="entry name" value="Methenyltetrahydromethanopterin cyclohydrolase"/>
    <property type="match status" value="1"/>
</dbReference>
<evidence type="ECO:0000256" key="3">
    <source>
        <dbReference type="ARBA" id="ARBA00005087"/>
    </source>
</evidence>
<dbReference type="Pfam" id="PF02289">
    <property type="entry name" value="MCH"/>
    <property type="match status" value="1"/>
</dbReference>
<dbReference type="Proteomes" id="UP000322699">
    <property type="component" value="Unassembled WGS sequence"/>
</dbReference>
<dbReference type="GO" id="GO:0018759">
    <property type="term" value="F:methenyltetrahydromethanopterin cyclohydrolase activity"/>
    <property type="evidence" value="ECO:0007669"/>
    <property type="project" value="UniProtKB-UniRule"/>
</dbReference>
<comment type="pathway">
    <text evidence="3 12">One-carbon metabolism; formaldehyde degradation; formate from formaldehyde (H(4)MPT route): step 3/5.</text>
</comment>
<evidence type="ECO:0000256" key="10">
    <source>
        <dbReference type="ARBA" id="ARBA00030468"/>
    </source>
</evidence>
<dbReference type="HAMAP" id="MF_00486">
    <property type="entry name" value="McH"/>
    <property type="match status" value="1"/>
</dbReference>
<proteinExistence type="inferred from homology"/>
<sequence>MLPATITAMHPLDSKKTTAHDAANGLFKNALRDATEIRCHTHKIADASILDAGIDTNGSLAAGLILARLCMGDLAEIQITACDNDTYASSNAVFVRTDDPLVACLGCQYAGWPIQTNDFFAMGSGPMRMARGREETLVMLNLTQAASSVVGVLESDKLPTRSAVETIAEQCGVSTSNLHLAIAPSTSIAGSVQVVARSIETAIHKLHELKFDVTQIVSATGHAPLPPPAKPGDTTTGIGRTNDAMLYGATVTLWIDADDGAIDGVASKVPSESSPDHGRPFADVFKEYDYDFYKVDPMLFSPAVVVIHNLRSGKTWRTGRLKTDVLIQSFT</sequence>
<comment type="similarity">
    <text evidence="4 12">Belongs to the MCH family.</text>
</comment>
<dbReference type="NCBIfam" id="TIGR03120">
    <property type="entry name" value="one_C_mch"/>
    <property type="match status" value="1"/>
</dbReference>
<evidence type="ECO:0000256" key="2">
    <source>
        <dbReference type="ARBA" id="ARBA00004496"/>
    </source>
</evidence>
<keyword evidence="7 12" id="KW-0963">Cytoplasm</keyword>
<evidence type="ECO:0000256" key="1">
    <source>
        <dbReference type="ARBA" id="ARBA00004058"/>
    </source>
</evidence>
<dbReference type="EMBL" id="VRLW01000001">
    <property type="protein sequence ID" value="KAA1257669.1"/>
    <property type="molecule type" value="Genomic_DNA"/>
</dbReference>
<evidence type="ECO:0000256" key="7">
    <source>
        <dbReference type="ARBA" id="ARBA00022490"/>
    </source>
</evidence>
<reference evidence="13 14" key="1">
    <citation type="submission" date="2019-08" db="EMBL/GenBank/DDBJ databases">
        <title>Deep-cultivation of Planctomycetes and their phenomic and genomic characterization uncovers novel biology.</title>
        <authorList>
            <person name="Wiegand S."/>
            <person name="Jogler M."/>
            <person name="Boedeker C."/>
            <person name="Pinto D."/>
            <person name="Vollmers J."/>
            <person name="Rivas-Marin E."/>
            <person name="Kohn T."/>
            <person name="Peeters S.H."/>
            <person name="Heuer A."/>
            <person name="Rast P."/>
            <person name="Oberbeckmann S."/>
            <person name="Bunk B."/>
            <person name="Jeske O."/>
            <person name="Meyerdierks A."/>
            <person name="Storesund J.E."/>
            <person name="Kallscheuer N."/>
            <person name="Luecker S."/>
            <person name="Lage O.M."/>
            <person name="Pohl T."/>
            <person name="Merkel B.J."/>
            <person name="Hornburger P."/>
            <person name="Mueller R.-W."/>
            <person name="Bruemmer F."/>
            <person name="Labrenz M."/>
            <person name="Spormann A.M."/>
            <person name="Op Den Camp H."/>
            <person name="Overmann J."/>
            <person name="Amann R."/>
            <person name="Jetten M.S.M."/>
            <person name="Mascher T."/>
            <person name="Medema M.H."/>
            <person name="Devos D.P."/>
            <person name="Kaster A.-K."/>
            <person name="Ovreas L."/>
            <person name="Rohde M."/>
            <person name="Galperin M.Y."/>
            <person name="Jogler C."/>
        </authorList>
    </citation>
    <scope>NUCLEOTIDE SEQUENCE [LARGE SCALE GENOMIC DNA]</scope>
    <source>
        <strain evidence="13 14">LF1</strain>
    </source>
</reference>
<evidence type="ECO:0000256" key="8">
    <source>
        <dbReference type="ARBA" id="ARBA00022563"/>
    </source>
</evidence>
<accession>A0A5B1CD58</accession>
<comment type="catalytic activity">
    <reaction evidence="11 12">
        <text>5,10-methenyl-5,6,7,8-tetrahydromethanopterin + H2O = N(5)-formyl-5,6,7,8-tetrahydromethanopterin + H(+)</text>
        <dbReference type="Rhea" id="RHEA:19053"/>
        <dbReference type="ChEBI" id="CHEBI:15377"/>
        <dbReference type="ChEBI" id="CHEBI:15378"/>
        <dbReference type="ChEBI" id="CHEBI:58018"/>
        <dbReference type="ChEBI" id="CHEBI:58337"/>
        <dbReference type="EC" id="3.5.4.27"/>
    </reaction>
</comment>
<name>A0A5B1CD58_9BACT</name>
<gene>
    <name evidence="12 13" type="primary">mch</name>
    <name evidence="13" type="ORF">LF1_01570</name>
</gene>
<dbReference type="AlphaFoldDB" id="A0A5B1CD58"/>
<evidence type="ECO:0000313" key="14">
    <source>
        <dbReference type="Proteomes" id="UP000322699"/>
    </source>
</evidence>
<evidence type="ECO:0000256" key="12">
    <source>
        <dbReference type="HAMAP-Rule" id="MF_00486"/>
    </source>
</evidence>
<evidence type="ECO:0000256" key="5">
    <source>
        <dbReference type="ARBA" id="ARBA00012765"/>
    </source>
</evidence>
<evidence type="ECO:0000256" key="9">
    <source>
        <dbReference type="ARBA" id="ARBA00022801"/>
    </source>
</evidence>
<dbReference type="Gene3D" id="3.10.340.11">
    <property type="entry name" value="Methenyltetrahydromethanopterin Cyclohydrolase, Chain A, domain 1"/>
    <property type="match status" value="1"/>
</dbReference>